<name>A0A1I9L2H3_9CAUD</name>
<keyword evidence="2" id="KW-1185">Reference proteome</keyword>
<dbReference type="Proteomes" id="UP000225190">
    <property type="component" value="Segment"/>
</dbReference>
<dbReference type="EMBL" id="KU197014">
    <property type="protein sequence ID" value="AMW36160.1"/>
    <property type="molecule type" value="Genomic_DNA"/>
</dbReference>
<proteinExistence type="predicted"/>
<evidence type="ECO:0000313" key="2">
    <source>
        <dbReference type="Proteomes" id="UP000225190"/>
    </source>
</evidence>
<evidence type="ECO:0000313" key="1">
    <source>
        <dbReference type="EMBL" id="AMW36160.1"/>
    </source>
</evidence>
<organism evidence="1 2">
    <name type="scientific">Xanthomonas phage XAJ2</name>
    <dbReference type="NCBI Taxonomy" id="1775249"/>
    <lineage>
        <taxon>Viruses</taxon>
        <taxon>Duplodnaviria</taxon>
        <taxon>Heunggongvirae</taxon>
        <taxon>Uroviricota</taxon>
        <taxon>Caudoviricetes</taxon>
        <taxon>Caudoviricetes incertae sedis</taxon>
        <taxon>Xajduovirus</taxon>
        <taxon>Xajduovirus XAJ2</taxon>
    </lineage>
</organism>
<accession>A0A1I9L2H3</accession>
<reference evidence="1 2" key="1">
    <citation type="submission" date="2015-11" db="EMBL/GenBank/DDBJ databases">
        <title>Bacteriophages of Xanthomonas arboricola pv. juglandis: Characterization of two phages.</title>
        <authorList>
            <person name="Domotor D."/>
            <person name="Frank T."/>
            <person name="Rakhely G."/>
            <person name="Doffkay Z."/>
            <person name="Schneider G."/>
            <person name="Kovacs T."/>
        </authorList>
    </citation>
    <scope>NUCLEOTIDE SEQUENCE [LARGE SCALE GENOMIC DNA]</scope>
</reference>
<protein>
    <submittedName>
        <fullName evidence="1">Uncharacterized protein</fullName>
    </submittedName>
</protein>
<sequence length="67" mass="7322">MYALIMTMTLMAGSLDARNGSGEIASVDGFTSKEECLIAANAWLKQQREVHTSERIAVRFSAICAKK</sequence>